<sequence length="213" mass="24214">MLSRYSSISSAVPKKFTVIPSPLFHRLRDLSPHTGSLFRYPLPRLLPVVQAAVVTCFPSHAPQPKASSPRQATLPVRPLCQQTWLLVVLHTNQPSSYRVPPVHTPSMFLDSLGSKFMLFRGTLIALVRTFTAVCRFYFNLAFLEVALWQIGKRYMLSFTVPGALASGLFCFVQKRRLLFMTVPVQQLLTVWLWRRCFLFLVVSAKTTDLKMPT</sequence>
<evidence type="ECO:0000313" key="3">
    <source>
        <dbReference type="Proteomes" id="UP000516314"/>
    </source>
</evidence>
<dbReference type="AlphaFoldDB" id="A0A7G2FGZ9"/>
<keyword evidence="1" id="KW-0472">Membrane</keyword>
<feature type="transmembrane region" description="Helical" evidence="1">
    <location>
        <begin position="154"/>
        <end position="172"/>
    </location>
</feature>
<feature type="transmembrane region" description="Helical" evidence="1">
    <location>
        <begin position="117"/>
        <end position="138"/>
    </location>
</feature>
<keyword evidence="1" id="KW-1133">Transmembrane helix</keyword>
<name>A0A7G2FGZ9_ARATH</name>
<reference evidence="2 3" key="1">
    <citation type="submission" date="2020-09" db="EMBL/GenBank/DDBJ databases">
        <authorList>
            <person name="Ashkenazy H."/>
        </authorList>
    </citation>
    <scope>NUCLEOTIDE SEQUENCE [LARGE SCALE GENOMIC DNA]</scope>
    <source>
        <strain evidence="3">cv. Cdm-0</strain>
    </source>
</reference>
<evidence type="ECO:0000256" key="1">
    <source>
        <dbReference type="SAM" id="Phobius"/>
    </source>
</evidence>
<protein>
    <submittedName>
        <fullName evidence="2">(thale cress) hypothetical protein</fullName>
    </submittedName>
</protein>
<proteinExistence type="predicted"/>
<organism evidence="2 3">
    <name type="scientific">Arabidopsis thaliana</name>
    <name type="common">Mouse-ear cress</name>
    <dbReference type="NCBI Taxonomy" id="3702"/>
    <lineage>
        <taxon>Eukaryota</taxon>
        <taxon>Viridiplantae</taxon>
        <taxon>Streptophyta</taxon>
        <taxon>Embryophyta</taxon>
        <taxon>Tracheophyta</taxon>
        <taxon>Spermatophyta</taxon>
        <taxon>Magnoliopsida</taxon>
        <taxon>eudicotyledons</taxon>
        <taxon>Gunneridae</taxon>
        <taxon>Pentapetalae</taxon>
        <taxon>rosids</taxon>
        <taxon>malvids</taxon>
        <taxon>Brassicales</taxon>
        <taxon>Brassicaceae</taxon>
        <taxon>Camelineae</taxon>
        <taxon>Arabidopsis</taxon>
    </lineage>
</organism>
<gene>
    <name evidence="2" type="ORF">AT9943_LOCUS20235</name>
</gene>
<accession>A0A7G2FGZ9</accession>
<evidence type="ECO:0000313" key="2">
    <source>
        <dbReference type="EMBL" id="CAD5332849.1"/>
    </source>
</evidence>
<keyword evidence="1" id="KW-0812">Transmembrane</keyword>
<dbReference type="EMBL" id="LR881470">
    <property type="protein sequence ID" value="CAD5332849.1"/>
    <property type="molecule type" value="Genomic_DNA"/>
</dbReference>
<dbReference type="Proteomes" id="UP000516314">
    <property type="component" value="Chromosome 5"/>
</dbReference>